<name>A0ABW9SK75_9BURK</name>
<evidence type="ECO:0000313" key="2">
    <source>
        <dbReference type="EMBL" id="MTW32558.1"/>
    </source>
</evidence>
<evidence type="ECO:0000256" key="1">
    <source>
        <dbReference type="SAM" id="SignalP"/>
    </source>
</evidence>
<dbReference type="Gene3D" id="3.40.190.10">
    <property type="entry name" value="Periplasmic binding protein-like II"/>
    <property type="match status" value="1"/>
</dbReference>
<organism evidence="2 3">
    <name type="scientific">Pseudoduganella danionis</name>
    <dbReference type="NCBI Taxonomy" id="1890295"/>
    <lineage>
        <taxon>Bacteria</taxon>
        <taxon>Pseudomonadati</taxon>
        <taxon>Pseudomonadota</taxon>
        <taxon>Betaproteobacteria</taxon>
        <taxon>Burkholderiales</taxon>
        <taxon>Oxalobacteraceae</taxon>
        <taxon>Telluria group</taxon>
        <taxon>Pseudoduganella</taxon>
    </lineage>
</organism>
<dbReference type="EMBL" id="WNKW01000001">
    <property type="protein sequence ID" value="MTW32558.1"/>
    <property type="molecule type" value="Genomic_DNA"/>
</dbReference>
<dbReference type="SUPFAM" id="SSF53850">
    <property type="entry name" value="Periplasmic binding protein-like II"/>
    <property type="match status" value="1"/>
</dbReference>
<comment type="caution">
    <text evidence="2">The sequence shown here is derived from an EMBL/GenBank/DDBJ whole genome shotgun (WGS) entry which is preliminary data.</text>
</comment>
<feature type="chain" id="PRO_5046010270" evidence="1">
    <location>
        <begin position="28"/>
        <end position="147"/>
    </location>
</feature>
<sequence length="147" mass="15876">MSRYWQQCCAFGLSLLILLADGASATAAELVVIVSARSPLVALSTEQVADIFLARTARLPSGEEVQALDLPLGHALRDEFYARVAGKSPALMKAYWTRMVFTGRGQPPRELSSMAAIRKLVGENPATIAYLERSALDASVKAVLVLR</sequence>
<dbReference type="RefSeq" id="WP_155433801.1">
    <property type="nucleotide sequence ID" value="NZ_JAYRJW010000007.1"/>
</dbReference>
<protein>
    <submittedName>
        <fullName evidence="2">Phosphate ABC transporter substrate-binding protein</fullName>
    </submittedName>
</protein>
<keyword evidence="1" id="KW-0732">Signal</keyword>
<accession>A0ABW9SK75</accession>
<dbReference type="Proteomes" id="UP000735592">
    <property type="component" value="Unassembled WGS sequence"/>
</dbReference>
<reference evidence="2 3" key="1">
    <citation type="submission" date="2019-11" db="EMBL/GenBank/DDBJ databases">
        <title>Type strains purchased from KCTC, JCM and DSMZ.</title>
        <authorList>
            <person name="Lu H."/>
        </authorList>
    </citation>
    <scope>NUCLEOTIDE SEQUENCE [LARGE SCALE GENOMIC DNA]</scope>
    <source>
        <strain evidence="2 3">DSM 103461</strain>
    </source>
</reference>
<keyword evidence="3" id="KW-1185">Reference proteome</keyword>
<feature type="signal peptide" evidence="1">
    <location>
        <begin position="1"/>
        <end position="27"/>
    </location>
</feature>
<proteinExistence type="predicted"/>
<gene>
    <name evidence="2" type="ORF">GM655_06935</name>
</gene>
<evidence type="ECO:0000313" key="3">
    <source>
        <dbReference type="Proteomes" id="UP000735592"/>
    </source>
</evidence>